<accession>A0A1M4ZXX9</accession>
<dbReference type="EMBL" id="FQUM01000004">
    <property type="protein sequence ID" value="SHF22835.1"/>
    <property type="molecule type" value="Genomic_DNA"/>
</dbReference>
<keyword evidence="1" id="KW-0732">Signal</keyword>
<dbReference type="Proteomes" id="UP000184164">
    <property type="component" value="Unassembled WGS sequence"/>
</dbReference>
<dbReference type="GO" id="GO:0046872">
    <property type="term" value="F:metal ion binding"/>
    <property type="evidence" value="ECO:0007669"/>
    <property type="project" value="InterPro"/>
</dbReference>
<protein>
    <submittedName>
        <fullName evidence="4">Purple acid Phosphatase, N-terminal domain</fullName>
    </submittedName>
</protein>
<dbReference type="InterPro" id="IPR039331">
    <property type="entry name" value="PAPs-like"/>
</dbReference>
<dbReference type="SUPFAM" id="SSF56300">
    <property type="entry name" value="Metallo-dependent phosphatases"/>
    <property type="match status" value="1"/>
</dbReference>
<dbReference type="OrthoDB" id="9809781at2"/>
<evidence type="ECO:0000259" key="2">
    <source>
        <dbReference type="Pfam" id="PF00149"/>
    </source>
</evidence>
<dbReference type="RefSeq" id="WP_073001087.1">
    <property type="nucleotide sequence ID" value="NZ_FQUM01000004.1"/>
</dbReference>
<proteinExistence type="predicted"/>
<dbReference type="PANTHER" id="PTHR22953:SF153">
    <property type="entry name" value="PURPLE ACID PHOSPHATASE"/>
    <property type="match status" value="1"/>
</dbReference>
<feature type="domain" description="Purple acid phosphatase N-terminal" evidence="3">
    <location>
        <begin position="228"/>
        <end position="323"/>
    </location>
</feature>
<gene>
    <name evidence="4" type="ORF">SAMN05444274_104108</name>
</gene>
<reference evidence="4 5" key="1">
    <citation type="submission" date="2016-11" db="EMBL/GenBank/DDBJ databases">
        <authorList>
            <person name="Jaros S."/>
            <person name="Januszkiewicz K."/>
            <person name="Wedrychowicz H."/>
        </authorList>
    </citation>
    <scope>NUCLEOTIDE SEQUENCE [LARGE SCALE GENOMIC DNA]</scope>
    <source>
        <strain evidence="4 5">DSM 26910</strain>
    </source>
</reference>
<dbReference type="Pfam" id="PF16656">
    <property type="entry name" value="Pur_ac_phosph_N"/>
    <property type="match status" value="1"/>
</dbReference>
<dbReference type="Gene3D" id="3.60.21.10">
    <property type="match status" value="1"/>
</dbReference>
<dbReference type="InterPro" id="IPR029052">
    <property type="entry name" value="Metallo-depent_PP-like"/>
</dbReference>
<sequence length="590" mass="67809">MNNRVLNFFLLFFLLGACSPKQESTKTKTVAQVMDGVITSLYATMSEAELEFIDRQKALSFFNESDLNVLATRHWVFDVNVPAVVSIMRSEGQKTMPFWLESSGFEKTKMTMQNEFHTYEVWQKKFDKGTVELGINGLENFAYHYFVSVAPQNKSDNLVLSNFIPENQPVSVLDDGAFTYRDWTELVLFNVPEEMKGQKLLNTIRGRGKESHLVGAFRKTIFPSSAQPDQVMLTWSSDPASGVDVQWRTNTTVESGEVKFRLVGSNDVQQVKAEKFVMEDRELMNDRFVHRFTAKLRNLSPGSNYEYLIAPENDWAQACTFSTPENDDAFSFVWFGDVHNRKEFGDLHQKAEVAHPEAAFYMIAGDLVNDGLYRNQWDELFGFSKDVICRKPLMNVPGNHDNRLGLGSKMYRDMFSYPTNGPEGVPQEQTYSFVYKNTLFLMLDATSSLDAQTGWIESQLAQTSATWKIAVFHFPPYNWEEPYLDIQEAWLPVFDKYHVDMVFNGHIHYYMRSKPLKGGRVVDSYNDGTAYIVSLGIPGRNQEITDEPYAAMREQNSWLYQHINIDGEKLFYQSVNMDGEVIDQFTIHKE</sequence>
<name>A0A1M4ZXX9_9BACT</name>
<keyword evidence="5" id="KW-1185">Reference proteome</keyword>
<dbReference type="GO" id="GO:0003993">
    <property type="term" value="F:acid phosphatase activity"/>
    <property type="evidence" value="ECO:0007669"/>
    <property type="project" value="InterPro"/>
</dbReference>
<feature type="domain" description="Calcineurin-like phosphoesterase" evidence="2">
    <location>
        <begin position="331"/>
        <end position="510"/>
    </location>
</feature>
<dbReference type="InterPro" id="IPR015914">
    <property type="entry name" value="PAPs_N"/>
</dbReference>
<dbReference type="SUPFAM" id="SSF49363">
    <property type="entry name" value="Purple acid phosphatase, N-terminal domain"/>
    <property type="match status" value="1"/>
</dbReference>
<dbReference type="STRING" id="1484053.SAMN05444274_104108"/>
<dbReference type="PANTHER" id="PTHR22953">
    <property type="entry name" value="ACID PHOSPHATASE RELATED"/>
    <property type="match status" value="1"/>
</dbReference>
<evidence type="ECO:0000313" key="4">
    <source>
        <dbReference type="EMBL" id="SHF22835.1"/>
    </source>
</evidence>
<dbReference type="InterPro" id="IPR004843">
    <property type="entry name" value="Calcineurin-like_PHP"/>
</dbReference>
<dbReference type="PROSITE" id="PS51257">
    <property type="entry name" value="PROKAR_LIPOPROTEIN"/>
    <property type="match status" value="1"/>
</dbReference>
<dbReference type="Pfam" id="PF00149">
    <property type="entry name" value="Metallophos"/>
    <property type="match status" value="1"/>
</dbReference>
<organism evidence="4 5">
    <name type="scientific">Mariniphaga anaerophila</name>
    <dbReference type="NCBI Taxonomy" id="1484053"/>
    <lineage>
        <taxon>Bacteria</taxon>
        <taxon>Pseudomonadati</taxon>
        <taxon>Bacteroidota</taxon>
        <taxon>Bacteroidia</taxon>
        <taxon>Marinilabiliales</taxon>
        <taxon>Prolixibacteraceae</taxon>
        <taxon>Mariniphaga</taxon>
    </lineage>
</organism>
<evidence type="ECO:0000313" key="5">
    <source>
        <dbReference type="Proteomes" id="UP000184164"/>
    </source>
</evidence>
<evidence type="ECO:0000259" key="3">
    <source>
        <dbReference type="Pfam" id="PF16656"/>
    </source>
</evidence>
<dbReference type="Gene3D" id="2.60.40.380">
    <property type="entry name" value="Purple acid phosphatase-like, N-terminal"/>
    <property type="match status" value="1"/>
</dbReference>
<evidence type="ECO:0000256" key="1">
    <source>
        <dbReference type="ARBA" id="ARBA00022729"/>
    </source>
</evidence>
<dbReference type="InterPro" id="IPR008963">
    <property type="entry name" value="Purple_acid_Pase-like_N"/>
</dbReference>
<dbReference type="AlphaFoldDB" id="A0A1M4ZXX9"/>